<dbReference type="GO" id="GO:0004523">
    <property type="term" value="F:RNA-DNA hybrid ribonuclease activity"/>
    <property type="evidence" value="ECO:0007669"/>
    <property type="project" value="InterPro"/>
</dbReference>
<reference evidence="3 4" key="1">
    <citation type="submission" date="2020-12" db="EMBL/GenBank/DDBJ databases">
        <title>Concerted genomic and epigenomic changes stabilize Arabidopsis allopolyploids.</title>
        <authorList>
            <person name="Chen Z."/>
        </authorList>
    </citation>
    <scope>NUCLEOTIDE SEQUENCE [LARGE SCALE GENOMIC DNA]</scope>
    <source>
        <strain evidence="3">Allo738</strain>
        <tissue evidence="3">Leaf</tissue>
    </source>
</reference>
<evidence type="ECO:0000259" key="2">
    <source>
        <dbReference type="Pfam" id="PF13456"/>
    </source>
</evidence>
<dbReference type="EMBL" id="JAEFBK010000007">
    <property type="protein sequence ID" value="KAG7585897.1"/>
    <property type="molecule type" value="Genomic_DNA"/>
</dbReference>
<accession>A0A8T2BEW7</accession>
<feature type="chain" id="PRO_5035944532" evidence="1">
    <location>
        <begin position="16"/>
        <end position="331"/>
    </location>
</feature>
<dbReference type="InterPro" id="IPR053151">
    <property type="entry name" value="RNase_H-like"/>
</dbReference>
<evidence type="ECO:0000313" key="4">
    <source>
        <dbReference type="Proteomes" id="UP000694240"/>
    </source>
</evidence>
<dbReference type="AlphaFoldDB" id="A0A8T2BEW7"/>
<evidence type="ECO:0000313" key="3">
    <source>
        <dbReference type="EMBL" id="KAG7585897.1"/>
    </source>
</evidence>
<keyword evidence="4" id="KW-1185">Reference proteome</keyword>
<dbReference type="Pfam" id="PF13456">
    <property type="entry name" value="RVT_3"/>
    <property type="match status" value="1"/>
</dbReference>
<sequence>MKLFILAVVTILTISRVFDKAPATTEAKQSKKMDGHEHSNDNLVPTFPGYTLGILKDDFIEAKRLKKIDDENSLNNIFANDFAHINPGDSPGMGHLGVINNRFTNDFAPTNPGDSPGIGHPGVVNNKFTNDFVPTNPGNSPDWKCRDRVQFLKDRTKEVTMAHVMLKDQSRRAGREERMIGWLPPGEGWIKLNTYGASRGNPGWATAGGVLRDEDEIWRGGFALNIGVCSAPLAELWGVYYGLYIAWEKRITRLELEVDLEIVVGFLKTGINDSHLLSFLLSGKTDQEVRVEVMERFVAYYNAKPKLDVEFGTTIDVTPRFQEYGGVCREV</sequence>
<protein>
    <submittedName>
        <fullName evidence="3">Ribonuclease H-like superfamily</fullName>
    </submittedName>
</protein>
<dbReference type="InterPro" id="IPR044730">
    <property type="entry name" value="RNase_H-like_dom_plant"/>
</dbReference>
<keyword evidence="1" id="KW-0732">Signal</keyword>
<dbReference type="CDD" id="cd06222">
    <property type="entry name" value="RNase_H_like"/>
    <property type="match status" value="1"/>
</dbReference>
<dbReference type="Proteomes" id="UP000694240">
    <property type="component" value="Chromosome 7"/>
</dbReference>
<dbReference type="PANTHER" id="PTHR47723">
    <property type="entry name" value="OS05G0353850 PROTEIN"/>
    <property type="match status" value="1"/>
</dbReference>
<proteinExistence type="predicted"/>
<dbReference type="PANTHER" id="PTHR47723:SF13">
    <property type="entry name" value="PUTATIVE-RELATED"/>
    <property type="match status" value="1"/>
</dbReference>
<dbReference type="InterPro" id="IPR002156">
    <property type="entry name" value="RNaseH_domain"/>
</dbReference>
<name>A0A8T2BEW7_9BRAS</name>
<comment type="caution">
    <text evidence="3">The sequence shown here is derived from an EMBL/GenBank/DDBJ whole genome shotgun (WGS) entry which is preliminary data.</text>
</comment>
<organism evidence="3 4">
    <name type="scientific">Arabidopsis thaliana x Arabidopsis arenosa</name>
    <dbReference type="NCBI Taxonomy" id="1240361"/>
    <lineage>
        <taxon>Eukaryota</taxon>
        <taxon>Viridiplantae</taxon>
        <taxon>Streptophyta</taxon>
        <taxon>Embryophyta</taxon>
        <taxon>Tracheophyta</taxon>
        <taxon>Spermatophyta</taxon>
        <taxon>Magnoliopsida</taxon>
        <taxon>eudicotyledons</taxon>
        <taxon>Gunneridae</taxon>
        <taxon>Pentapetalae</taxon>
        <taxon>rosids</taxon>
        <taxon>malvids</taxon>
        <taxon>Brassicales</taxon>
        <taxon>Brassicaceae</taxon>
        <taxon>Camelineae</taxon>
        <taxon>Arabidopsis</taxon>
    </lineage>
</organism>
<dbReference type="GO" id="GO:0003676">
    <property type="term" value="F:nucleic acid binding"/>
    <property type="evidence" value="ECO:0007669"/>
    <property type="project" value="InterPro"/>
</dbReference>
<feature type="domain" description="RNase H type-1" evidence="2">
    <location>
        <begin position="194"/>
        <end position="271"/>
    </location>
</feature>
<evidence type="ECO:0000256" key="1">
    <source>
        <dbReference type="SAM" id="SignalP"/>
    </source>
</evidence>
<feature type="signal peptide" evidence="1">
    <location>
        <begin position="1"/>
        <end position="15"/>
    </location>
</feature>
<gene>
    <name evidence="3" type="ORF">ISN45_Aa02g012470</name>
</gene>